<protein>
    <submittedName>
        <fullName evidence="2">Uncharacterized protein</fullName>
    </submittedName>
</protein>
<feature type="region of interest" description="Disordered" evidence="1">
    <location>
        <begin position="18"/>
        <end position="60"/>
    </location>
</feature>
<evidence type="ECO:0000256" key="1">
    <source>
        <dbReference type="SAM" id="MobiDB-lite"/>
    </source>
</evidence>
<feature type="non-terminal residue" evidence="2">
    <location>
        <position position="1"/>
    </location>
</feature>
<organism evidence="2">
    <name type="scientific">Prunus dulcis</name>
    <name type="common">Almond</name>
    <name type="synonym">Amygdalus dulcis</name>
    <dbReference type="NCBI Taxonomy" id="3755"/>
    <lineage>
        <taxon>Eukaryota</taxon>
        <taxon>Viridiplantae</taxon>
        <taxon>Streptophyta</taxon>
        <taxon>Embryophyta</taxon>
        <taxon>Tracheophyta</taxon>
        <taxon>Spermatophyta</taxon>
        <taxon>Magnoliopsida</taxon>
        <taxon>eudicotyledons</taxon>
        <taxon>Gunneridae</taxon>
        <taxon>Pentapetalae</taxon>
        <taxon>rosids</taxon>
        <taxon>fabids</taxon>
        <taxon>Rosales</taxon>
        <taxon>Rosaceae</taxon>
        <taxon>Amygdaloideae</taxon>
        <taxon>Amygdaleae</taxon>
        <taxon>Prunus</taxon>
    </lineage>
</organism>
<sequence length="81" mass="8761">GKELPKSLILLSSPKSRNLFDQNQIPNPKFVPTPSASTSATPYPPRDPCQSSRRRFSEEKSTAILSISCSTTPKAASIRSG</sequence>
<dbReference type="EMBL" id="AP019304">
    <property type="protein sequence ID" value="BBH10122.1"/>
    <property type="molecule type" value="Genomic_DNA"/>
</dbReference>
<reference evidence="2" key="1">
    <citation type="journal article" date="2019" name="Science">
        <title>Mutation of a bHLH transcription factor allowed almond domestication.</title>
        <authorList>
            <person name="Sanchez-Perez R."/>
            <person name="Pavan S."/>
            <person name="Mazzeo R."/>
            <person name="Moldovan C."/>
            <person name="Aiese Cigliano R."/>
            <person name="Del Cueto J."/>
            <person name="Ricciardi F."/>
            <person name="Lotti C."/>
            <person name="Ricciardi L."/>
            <person name="Dicenta F."/>
            <person name="Lopez-Marques R.L."/>
            <person name="Lindberg Moller B."/>
        </authorList>
    </citation>
    <scope>NUCLEOTIDE SEQUENCE</scope>
</reference>
<accession>A0A4Y1S1F1</accession>
<dbReference type="AlphaFoldDB" id="A0A4Y1S1F1"/>
<name>A0A4Y1S1F1_PRUDU</name>
<feature type="compositionally biased region" description="Low complexity" evidence="1">
    <location>
        <begin position="32"/>
        <end position="41"/>
    </location>
</feature>
<proteinExistence type="predicted"/>
<gene>
    <name evidence="2" type="ORF">Prudu_022813</name>
</gene>
<evidence type="ECO:0000313" key="2">
    <source>
        <dbReference type="EMBL" id="BBH10122.1"/>
    </source>
</evidence>